<dbReference type="InterPro" id="IPR023198">
    <property type="entry name" value="PGP-like_dom2"/>
</dbReference>
<dbReference type="RefSeq" id="WP_085051554.1">
    <property type="nucleotide sequence ID" value="NZ_LNQR01000033.1"/>
</dbReference>
<dbReference type="InterPro" id="IPR041492">
    <property type="entry name" value="HAD_2"/>
</dbReference>
<accession>A0ABR5SH32</accession>
<sequence length="219" mass="23876">MAIELVIFDLDGTLVDSIADIAGAVNHALCKIGSNTLSLDEVRRLVGSGVEHLLLRAAGIDNIDDHDIVKKDILKSHFLSHYTEHIADKSRPYDNVIKTLDTLSGIKKAVASNKLESLSRRLLDKLSMLKYFDAVYGYDSCHERKPSPVPLIKLMEVLGTGISQTIIIGDSGTDIEAGRAAGIKTIAVSYGYRSVDSLKDADYIIDDLSEIIPIIKAIN</sequence>
<evidence type="ECO:0000313" key="6">
    <source>
        <dbReference type="Proteomes" id="UP000060487"/>
    </source>
</evidence>
<dbReference type="PANTHER" id="PTHR43434:SF1">
    <property type="entry name" value="PHOSPHOGLYCOLATE PHOSPHATASE"/>
    <property type="match status" value="1"/>
</dbReference>
<evidence type="ECO:0000256" key="3">
    <source>
        <dbReference type="ARBA" id="ARBA00006171"/>
    </source>
</evidence>
<dbReference type="SFLD" id="SFLDG01129">
    <property type="entry name" value="C1.5:_HAD__Beta-PGM__Phosphata"/>
    <property type="match status" value="1"/>
</dbReference>
<dbReference type="NCBIfam" id="TIGR01549">
    <property type="entry name" value="HAD-SF-IA-v1"/>
    <property type="match status" value="1"/>
</dbReference>
<dbReference type="InterPro" id="IPR023214">
    <property type="entry name" value="HAD_sf"/>
</dbReference>
<dbReference type="InterPro" id="IPR050155">
    <property type="entry name" value="HAD-like_hydrolase_sf"/>
</dbReference>
<dbReference type="EMBL" id="LNQR01000033">
    <property type="protein sequence ID" value="KWT91001.1"/>
    <property type="molecule type" value="Genomic_DNA"/>
</dbReference>
<keyword evidence="5" id="KW-0378">Hydrolase</keyword>
<comment type="caution">
    <text evidence="5">The sequence shown here is derived from an EMBL/GenBank/DDBJ whole genome shotgun (WGS) entry which is preliminary data.</text>
</comment>
<dbReference type="SFLD" id="SFLDS00003">
    <property type="entry name" value="Haloacid_Dehalogenase"/>
    <property type="match status" value="1"/>
</dbReference>
<name>A0ABR5SH32_9BACT</name>
<dbReference type="SUPFAM" id="SSF56784">
    <property type="entry name" value="HAD-like"/>
    <property type="match status" value="1"/>
</dbReference>
<evidence type="ECO:0000256" key="1">
    <source>
        <dbReference type="ARBA" id="ARBA00000830"/>
    </source>
</evidence>
<comment type="similarity">
    <text evidence="3">Belongs to the HAD-like hydrolase superfamily. CbbY/CbbZ/Gph/YieH family.</text>
</comment>
<keyword evidence="6" id="KW-1185">Reference proteome</keyword>
<organism evidence="5 6">
    <name type="scientific">Candidatus Magnetominusculus xianensis</name>
    <dbReference type="NCBI Taxonomy" id="1748249"/>
    <lineage>
        <taxon>Bacteria</taxon>
        <taxon>Pseudomonadati</taxon>
        <taxon>Nitrospirota</taxon>
        <taxon>Nitrospiria</taxon>
        <taxon>Nitrospirales</taxon>
        <taxon>Nitrospiraceae</taxon>
        <taxon>Candidatus Magnetominusculus</taxon>
    </lineage>
</organism>
<dbReference type="PANTHER" id="PTHR43434">
    <property type="entry name" value="PHOSPHOGLYCOLATE PHOSPHATASE"/>
    <property type="match status" value="1"/>
</dbReference>
<dbReference type="SFLD" id="SFLDG01135">
    <property type="entry name" value="C1.5.6:_HAD__Beta-PGM__Phospha"/>
    <property type="match status" value="1"/>
</dbReference>
<dbReference type="InterPro" id="IPR036412">
    <property type="entry name" value="HAD-like_sf"/>
</dbReference>
<comment type="pathway">
    <text evidence="2">Organic acid metabolism; glycolate biosynthesis; glycolate from 2-phosphoglycolate: step 1/1.</text>
</comment>
<gene>
    <name evidence="5" type="ORF">ASN18_0948</name>
</gene>
<evidence type="ECO:0000313" key="5">
    <source>
        <dbReference type="EMBL" id="KWT91001.1"/>
    </source>
</evidence>
<dbReference type="EC" id="3.1.3.18" evidence="4"/>
<proteinExistence type="inferred from homology"/>
<protein>
    <recommendedName>
        <fullName evidence="4">phosphoglycolate phosphatase</fullName>
        <ecNumber evidence="4">3.1.3.18</ecNumber>
    </recommendedName>
</protein>
<dbReference type="Pfam" id="PF13419">
    <property type="entry name" value="HAD_2"/>
    <property type="match status" value="1"/>
</dbReference>
<dbReference type="Gene3D" id="3.40.50.1000">
    <property type="entry name" value="HAD superfamily/HAD-like"/>
    <property type="match status" value="1"/>
</dbReference>
<dbReference type="Proteomes" id="UP000060487">
    <property type="component" value="Unassembled WGS sequence"/>
</dbReference>
<dbReference type="GO" id="GO:0008967">
    <property type="term" value="F:phosphoglycolate phosphatase activity"/>
    <property type="evidence" value="ECO:0007669"/>
    <property type="project" value="UniProtKB-EC"/>
</dbReference>
<reference evidence="5 6" key="1">
    <citation type="submission" date="2015-11" db="EMBL/GenBank/DDBJ databases">
        <authorList>
            <person name="Lin W."/>
        </authorList>
    </citation>
    <scope>NUCLEOTIDE SEQUENCE [LARGE SCALE GENOMIC DNA]</scope>
    <source>
        <strain evidence="5 6">HCH-1</strain>
    </source>
</reference>
<dbReference type="Gene3D" id="1.10.150.240">
    <property type="entry name" value="Putative phosphatase, domain 2"/>
    <property type="match status" value="1"/>
</dbReference>
<dbReference type="NCBIfam" id="TIGR01509">
    <property type="entry name" value="HAD-SF-IA-v3"/>
    <property type="match status" value="1"/>
</dbReference>
<evidence type="ECO:0000256" key="2">
    <source>
        <dbReference type="ARBA" id="ARBA00004818"/>
    </source>
</evidence>
<comment type="catalytic activity">
    <reaction evidence="1">
        <text>2-phosphoglycolate + H2O = glycolate + phosphate</text>
        <dbReference type="Rhea" id="RHEA:14369"/>
        <dbReference type="ChEBI" id="CHEBI:15377"/>
        <dbReference type="ChEBI" id="CHEBI:29805"/>
        <dbReference type="ChEBI" id="CHEBI:43474"/>
        <dbReference type="ChEBI" id="CHEBI:58033"/>
        <dbReference type="EC" id="3.1.3.18"/>
    </reaction>
</comment>
<evidence type="ECO:0000256" key="4">
    <source>
        <dbReference type="ARBA" id="ARBA00013078"/>
    </source>
</evidence>
<dbReference type="InterPro" id="IPR006439">
    <property type="entry name" value="HAD-SF_hydro_IA"/>
</dbReference>